<dbReference type="PANTHER" id="PTHR47219">
    <property type="entry name" value="RAB GTPASE-ACTIVATING PROTEIN 1-LIKE"/>
    <property type="match status" value="1"/>
</dbReference>
<dbReference type="SUPFAM" id="SSF47923">
    <property type="entry name" value="Ypt/Rab-GAP domain of gyp1p"/>
    <property type="match status" value="2"/>
</dbReference>
<dbReference type="InterPro" id="IPR011992">
    <property type="entry name" value="EF-hand-dom_pair"/>
</dbReference>
<dbReference type="AlphaFoldDB" id="A0A2S4KYU6"/>
<protein>
    <submittedName>
        <fullName evidence="3">GTPase-activating protein</fullName>
    </submittedName>
</protein>
<feature type="region of interest" description="Disordered" evidence="1">
    <location>
        <begin position="1026"/>
        <end position="1128"/>
    </location>
</feature>
<reference evidence="3 4" key="1">
    <citation type="submission" date="2018-01" db="EMBL/GenBank/DDBJ databases">
        <title>Harnessing the power of phylogenomics to disentangle the directionality and signatures of interkingdom host jumping in the parasitic fungal genus Tolypocladium.</title>
        <authorList>
            <person name="Quandt C.A."/>
            <person name="Patterson W."/>
            <person name="Spatafora J.W."/>
        </authorList>
    </citation>
    <scope>NUCLEOTIDE SEQUENCE [LARGE SCALE GENOMIC DNA]</scope>
    <source>
        <strain evidence="3 4">NRBC 100945</strain>
    </source>
</reference>
<dbReference type="FunFam" id="1.10.472.80:FF:000021">
    <property type="entry name" value="GTPase activating protein (Gyp2)"/>
    <property type="match status" value="1"/>
</dbReference>
<keyword evidence="4" id="KW-1185">Reference proteome</keyword>
<dbReference type="Gene3D" id="1.10.238.10">
    <property type="entry name" value="EF-hand"/>
    <property type="match status" value="1"/>
</dbReference>
<feature type="compositionally biased region" description="Basic and acidic residues" evidence="1">
    <location>
        <begin position="605"/>
        <end position="614"/>
    </location>
</feature>
<feature type="compositionally biased region" description="Basic and acidic residues" evidence="1">
    <location>
        <begin position="1069"/>
        <end position="1087"/>
    </location>
</feature>
<dbReference type="InterPro" id="IPR035969">
    <property type="entry name" value="Rab-GAP_TBC_sf"/>
</dbReference>
<evidence type="ECO:0000313" key="4">
    <source>
        <dbReference type="Proteomes" id="UP000237481"/>
    </source>
</evidence>
<dbReference type="Pfam" id="PF00566">
    <property type="entry name" value="RabGAP-TBC"/>
    <property type="match status" value="1"/>
</dbReference>
<dbReference type="Proteomes" id="UP000237481">
    <property type="component" value="Unassembled WGS sequence"/>
</dbReference>
<gene>
    <name evidence="3" type="ORF">TPAR_04447</name>
</gene>
<feature type="compositionally biased region" description="Basic and acidic residues" evidence="1">
    <location>
        <begin position="1026"/>
        <end position="1035"/>
    </location>
</feature>
<dbReference type="Gene3D" id="1.10.10.750">
    <property type="entry name" value="Ypt/Rab-GAP domain of gyp1p, domain 1"/>
    <property type="match status" value="1"/>
</dbReference>
<dbReference type="SMART" id="SM00164">
    <property type="entry name" value="TBC"/>
    <property type="match status" value="1"/>
</dbReference>
<dbReference type="FunFam" id="1.10.8.270:FF:000015">
    <property type="entry name" value="GTPase activating protein (Gyp2)"/>
    <property type="match status" value="1"/>
</dbReference>
<dbReference type="GO" id="GO:0005096">
    <property type="term" value="F:GTPase activator activity"/>
    <property type="evidence" value="ECO:0007669"/>
    <property type="project" value="TreeGrafter"/>
</dbReference>
<dbReference type="STRING" id="94208.A0A2S4KYU6"/>
<name>A0A2S4KYU6_9HYPO</name>
<evidence type="ECO:0000256" key="1">
    <source>
        <dbReference type="SAM" id="MobiDB-lite"/>
    </source>
</evidence>
<feature type="region of interest" description="Disordered" evidence="1">
    <location>
        <begin position="605"/>
        <end position="641"/>
    </location>
</feature>
<dbReference type="PANTHER" id="PTHR47219:SF20">
    <property type="entry name" value="TBC1 DOMAIN FAMILY MEMBER 2B"/>
    <property type="match status" value="1"/>
</dbReference>
<feature type="compositionally biased region" description="Low complexity" evidence="1">
    <location>
        <begin position="877"/>
        <end position="886"/>
    </location>
</feature>
<feature type="region of interest" description="Disordered" evidence="1">
    <location>
        <begin position="795"/>
        <end position="816"/>
    </location>
</feature>
<dbReference type="InterPro" id="IPR000195">
    <property type="entry name" value="Rab-GAP-TBC_dom"/>
</dbReference>
<dbReference type="Gene3D" id="1.10.8.270">
    <property type="entry name" value="putative rabgap domain of human tbc1 domain family member 14 like domains"/>
    <property type="match status" value="1"/>
</dbReference>
<feature type="region of interest" description="Disordered" evidence="1">
    <location>
        <begin position="837"/>
        <end position="860"/>
    </location>
</feature>
<dbReference type="OrthoDB" id="17687at2759"/>
<feature type="region of interest" description="Disordered" evidence="1">
    <location>
        <begin position="874"/>
        <end position="922"/>
    </location>
</feature>
<feature type="compositionally biased region" description="Basic and acidic residues" evidence="1">
    <location>
        <begin position="837"/>
        <end position="850"/>
    </location>
</feature>
<evidence type="ECO:0000313" key="3">
    <source>
        <dbReference type="EMBL" id="POR35356.1"/>
    </source>
</evidence>
<comment type="caution">
    <text evidence="3">The sequence shown here is derived from an EMBL/GenBank/DDBJ whole genome shotgun (WGS) entry which is preliminary data.</text>
</comment>
<dbReference type="Gene3D" id="1.10.472.80">
    <property type="entry name" value="Ypt/Rab-GAP domain of gyp1p, domain 3"/>
    <property type="match status" value="1"/>
</dbReference>
<organism evidence="3 4">
    <name type="scientific">Tolypocladium paradoxum</name>
    <dbReference type="NCBI Taxonomy" id="94208"/>
    <lineage>
        <taxon>Eukaryota</taxon>
        <taxon>Fungi</taxon>
        <taxon>Dikarya</taxon>
        <taxon>Ascomycota</taxon>
        <taxon>Pezizomycotina</taxon>
        <taxon>Sordariomycetes</taxon>
        <taxon>Hypocreomycetidae</taxon>
        <taxon>Hypocreales</taxon>
        <taxon>Ophiocordycipitaceae</taxon>
        <taxon>Tolypocladium</taxon>
    </lineage>
</organism>
<dbReference type="GO" id="GO:0031267">
    <property type="term" value="F:small GTPase binding"/>
    <property type="evidence" value="ECO:0007669"/>
    <property type="project" value="TreeGrafter"/>
</dbReference>
<evidence type="ECO:0000259" key="2">
    <source>
        <dbReference type="PROSITE" id="PS50086"/>
    </source>
</evidence>
<feature type="compositionally biased region" description="Acidic residues" evidence="1">
    <location>
        <begin position="1044"/>
        <end position="1053"/>
    </location>
</feature>
<dbReference type="SUPFAM" id="SSF47473">
    <property type="entry name" value="EF-hand"/>
    <property type="match status" value="1"/>
</dbReference>
<dbReference type="PROSITE" id="PS50086">
    <property type="entry name" value="TBC_RABGAP"/>
    <property type="match status" value="1"/>
</dbReference>
<feature type="domain" description="Rab-GAP TBC" evidence="2">
    <location>
        <begin position="283"/>
        <end position="471"/>
    </location>
</feature>
<accession>A0A2S4KYU6</accession>
<sequence>MFSNFTNIVQKAQQLIDPTQGLNLSSSDRNPSKASLFQSQFRLPASQTPLYEINAELTIPPSNATRGDKDHERGWHYAGKLHLSEAYMCFSTTPTSFAQSASTSTSSAFTGQTHGAGPSGNGFTFPLCVVRRVERLNSQNFQFALAITTWNGLLADGPKDKDGGKDARDVREQRITIHLAGTRHACERFCDGLKRGLRAGVGNVGRLRKVVAECYSEHLLRSEERKNANPPDAGLGMIFRYPGDPKKLRDRAKMRLWAEYLRDNGRNATLIRQPTFHKLIRVGLPNRLRGEIWELTSGSGYLRLENPTLYADTLAKFEGQESLAIDEIEKDLNRSLPEYPGFQSEDGIGRLRRVLTAYSWVNADVGYCQAMNIVVAALLIYMSESQAFFLLSALCDRLVPGYYSTTMYGTLLDQKVFESLVEKTMPVLWEHLVKSDVQLSVVSLPWFLSLYVNSMPLIFAFRVLDVFFVEGPKVLFQVGLAILRINGEELLDAADDGAFISVLKTYFSRLDESAHPKSENPKLRAVTRFQELMVVAFKEFSGITHSSITELRLKKKDAVLNNIESFAKRTAIRNLGPDSKLLSTDELGALYDRFYSVLYERQQRDRMMQEEQQRRAKTSRMRASDMFASGPQSEVEKGRVGLGPSTSLMDYDAFREFLASMSKWAISDSPNQSRRETGADVDKYAKFSSVRRAPDAMSPWGAGPEPAEHDFLQRLYKKWDVDGNSALTLQNVVTGLAGIKGKRDIMGTITYFFELYDDDGDGKVDREGILRISEALLFLSRRGLDGTLSPNASSTALNGDASSAHDSQSSLPSGITTNERFLGSVSAFIRRCFEYADPDRPRNEGSDHGDPSTTQDGAADSSAFAIGDDEDEEDLLGLESPSGSPSKAKQAKDPSSAQDDGSFGDGKDTSRRRVSKAKSEAANAALDPAHPLHITLPTFRMVVLADELLEQFFESSFPCSFHVIEGVQPVATPSGSLTTFSSLGFAARPPVPTQAGPPGAGRGLRGVLDNIVTDGMRVATEVRRRMEEAQKELEKNALPGQRPDDDDEDDDDIGVAVGARKGTGGASQDIERRSVKSTDRDLLDGLDARAGAPSKDQEQSLIDMGPGDGKQRAEGPATSGTGVVEFEG</sequence>
<proteinExistence type="predicted"/>
<dbReference type="InterPro" id="IPR050302">
    <property type="entry name" value="Rab_GAP_TBC_domain"/>
</dbReference>
<dbReference type="EMBL" id="PKSG01000449">
    <property type="protein sequence ID" value="POR35356.1"/>
    <property type="molecule type" value="Genomic_DNA"/>
</dbReference>